<evidence type="ECO:0000256" key="2">
    <source>
        <dbReference type="SAM" id="Phobius"/>
    </source>
</evidence>
<protein>
    <submittedName>
        <fullName evidence="3">Uncharacterized protein</fullName>
    </submittedName>
</protein>
<reference evidence="3" key="1">
    <citation type="journal article" date="2020" name="bioRxiv">
        <title>Comparative genomics of Chlamydomonas.</title>
        <authorList>
            <person name="Craig R.J."/>
            <person name="Hasan A.R."/>
            <person name="Ness R.W."/>
            <person name="Keightley P.D."/>
        </authorList>
    </citation>
    <scope>NUCLEOTIDE SEQUENCE</scope>
    <source>
        <strain evidence="3">CCAP 11/70</strain>
    </source>
</reference>
<keyword evidence="2" id="KW-1133">Transmembrane helix</keyword>
<proteinExistence type="predicted"/>
<gene>
    <name evidence="3" type="ORF">HYH03_016540</name>
</gene>
<keyword evidence="2" id="KW-0472">Membrane</keyword>
<dbReference type="EMBL" id="JAEHOE010000144">
    <property type="protein sequence ID" value="KAG2484712.1"/>
    <property type="molecule type" value="Genomic_DNA"/>
</dbReference>
<evidence type="ECO:0000313" key="3">
    <source>
        <dbReference type="EMBL" id="KAG2484712.1"/>
    </source>
</evidence>
<keyword evidence="2" id="KW-0812">Transmembrane</keyword>
<organism evidence="3 4">
    <name type="scientific">Edaphochlamys debaryana</name>
    <dbReference type="NCBI Taxonomy" id="47281"/>
    <lineage>
        <taxon>Eukaryota</taxon>
        <taxon>Viridiplantae</taxon>
        <taxon>Chlorophyta</taxon>
        <taxon>core chlorophytes</taxon>
        <taxon>Chlorophyceae</taxon>
        <taxon>CS clade</taxon>
        <taxon>Chlamydomonadales</taxon>
        <taxon>Chlamydomonadales incertae sedis</taxon>
        <taxon>Edaphochlamys</taxon>
    </lineage>
</organism>
<feature type="transmembrane region" description="Helical" evidence="2">
    <location>
        <begin position="33"/>
        <end position="52"/>
    </location>
</feature>
<feature type="region of interest" description="Disordered" evidence="1">
    <location>
        <begin position="141"/>
        <end position="167"/>
    </location>
</feature>
<feature type="compositionally biased region" description="Low complexity" evidence="1">
    <location>
        <begin position="65"/>
        <end position="79"/>
    </location>
</feature>
<feature type="transmembrane region" description="Helical" evidence="2">
    <location>
        <begin position="7"/>
        <end position="27"/>
    </location>
</feature>
<keyword evidence="4" id="KW-1185">Reference proteome</keyword>
<name>A0A835XHE9_9CHLO</name>
<dbReference type="Proteomes" id="UP000612055">
    <property type="component" value="Unassembled WGS sequence"/>
</dbReference>
<accession>A0A835XHE9</accession>
<feature type="region of interest" description="Disordered" evidence="1">
    <location>
        <begin position="56"/>
        <end position="79"/>
    </location>
</feature>
<evidence type="ECO:0000313" key="4">
    <source>
        <dbReference type="Proteomes" id="UP000612055"/>
    </source>
</evidence>
<sequence>MAGRIAAAGRWAAVMITCLAGAALHQLLLGGTLAAAAALTAVAAAAVAVAMVDRRRLMPPPDTPPTESRPGTSSPAAPQQLAGAHAAVAIAQEGALYRSPFTSSATCCKVPLPPGADYQAAAASLSAKARDAVTRSLLRSLSSAGPHGHTGRGISEAGSEGGSAGPCSPSFRLRVEAVRGC</sequence>
<evidence type="ECO:0000256" key="1">
    <source>
        <dbReference type="SAM" id="MobiDB-lite"/>
    </source>
</evidence>
<comment type="caution">
    <text evidence="3">The sequence shown here is derived from an EMBL/GenBank/DDBJ whole genome shotgun (WGS) entry which is preliminary data.</text>
</comment>
<dbReference type="AlphaFoldDB" id="A0A835XHE9"/>